<dbReference type="Pfam" id="PF00001">
    <property type="entry name" value="7tm_1"/>
    <property type="match status" value="1"/>
</dbReference>
<dbReference type="SUPFAM" id="SSF81321">
    <property type="entry name" value="Family A G protein-coupled receptor-like"/>
    <property type="match status" value="1"/>
</dbReference>
<evidence type="ECO:0000256" key="11">
    <source>
        <dbReference type="ARBA" id="ARBA00023224"/>
    </source>
</evidence>
<keyword evidence="10" id="KW-0325">Glycoprotein</keyword>
<dbReference type="InterPro" id="IPR000405">
    <property type="entry name" value="Galanin_rcpt"/>
</dbReference>
<dbReference type="OMA" id="WIFPEWT"/>
<dbReference type="VEuPathDB" id="VectorBase:HLOH_054163"/>
<evidence type="ECO:0000256" key="6">
    <source>
        <dbReference type="ARBA" id="ARBA00023040"/>
    </source>
</evidence>
<dbReference type="InterPro" id="IPR000276">
    <property type="entry name" value="GPCR_Rhodpsn"/>
</dbReference>
<keyword evidence="5 13" id="KW-1133">Transmembrane helix</keyword>
<dbReference type="OrthoDB" id="2132067at2759"/>
<evidence type="ECO:0000313" key="15">
    <source>
        <dbReference type="EMBL" id="KAH9365106.1"/>
    </source>
</evidence>
<evidence type="ECO:0000256" key="3">
    <source>
        <dbReference type="ARBA" id="ARBA00022475"/>
    </source>
</evidence>
<evidence type="ECO:0000256" key="4">
    <source>
        <dbReference type="ARBA" id="ARBA00022692"/>
    </source>
</evidence>
<dbReference type="EMBL" id="JABSTR010000003">
    <property type="protein sequence ID" value="KAH9365106.1"/>
    <property type="molecule type" value="Genomic_DNA"/>
</dbReference>
<dbReference type="PRINTS" id="PR00663">
    <property type="entry name" value="GALANINR"/>
</dbReference>
<dbReference type="CDD" id="cd15096">
    <property type="entry name" value="7tmA_AstA_R_insect"/>
    <property type="match status" value="1"/>
</dbReference>
<feature type="transmembrane region" description="Helical" evidence="13">
    <location>
        <begin position="181"/>
        <end position="199"/>
    </location>
</feature>
<comment type="caution">
    <text evidence="15">The sequence shown here is derived from an EMBL/GenBank/DDBJ whole genome shotgun (WGS) entry which is preliminary data.</text>
</comment>
<reference evidence="15 16" key="1">
    <citation type="journal article" date="2020" name="Cell">
        <title>Large-Scale Comparative Analyses of Tick Genomes Elucidate Their Genetic Diversity and Vector Capacities.</title>
        <authorList>
            <consortium name="Tick Genome and Microbiome Consortium (TIGMIC)"/>
            <person name="Jia N."/>
            <person name="Wang J."/>
            <person name="Shi W."/>
            <person name="Du L."/>
            <person name="Sun Y."/>
            <person name="Zhan W."/>
            <person name="Jiang J.F."/>
            <person name="Wang Q."/>
            <person name="Zhang B."/>
            <person name="Ji P."/>
            <person name="Bell-Sakyi L."/>
            <person name="Cui X.M."/>
            <person name="Yuan T.T."/>
            <person name="Jiang B.G."/>
            <person name="Yang W.F."/>
            <person name="Lam T.T."/>
            <person name="Chang Q.C."/>
            <person name="Ding S.J."/>
            <person name="Wang X.J."/>
            <person name="Zhu J.G."/>
            <person name="Ruan X.D."/>
            <person name="Zhao L."/>
            <person name="Wei J.T."/>
            <person name="Ye R.Z."/>
            <person name="Que T.C."/>
            <person name="Du C.H."/>
            <person name="Zhou Y.H."/>
            <person name="Cheng J.X."/>
            <person name="Dai P.F."/>
            <person name="Guo W.B."/>
            <person name="Han X.H."/>
            <person name="Huang E.J."/>
            <person name="Li L.F."/>
            <person name="Wei W."/>
            <person name="Gao Y.C."/>
            <person name="Liu J.Z."/>
            <person name="Shao H.Z."/>
            <person name="Wang X."/>
            <person name="Wang C.C."/>
            <person name="Yang T.C."/>
            <person name="Huo Q.B."/>
            <person name="Li W."/>
            <person name="Chen H.Y."/>
            <person name="Chen S.E."/>
            <person name="Zhou L.G."/>
            <person name="Ni X.B."/>
            <person name="Tian J.H."/>
            <person name="Sheng Y."/>
            <person name="Liu T."/>
            <person name="Pan Y.S."/>
            <person name="Xia L.Y."/>
            <person name="Li J."/>
            <person name="Zhao F."/>
            <person name="Cao W.C."/>
        </authorList>
    </citation>
    <scope>NUCLEOTIDE SEQUENCE [LARGE SCALE GENOMIC DNA]</scope>
    <source>
        <strain evidence="15">HaeL-2018</strain>
    </source>
</reference>
<comment type="similarity">
    <text evidence="2 12">Belongs to the G-protein coupled receptor 1 family.</text>
</comment>
<dbReference type="AlphaFoldDB" id="A0A9J6FPF0"/>
<dbReference type="GO" id="GO:0005886">
    <property type="term" value="C:plasma membrane"/>
    <property type="evidence" value="ECO:0007669"/>
    <property type="project" value="UniProtKB-SubCell"/>
</dbReference>
<dbReference type="SMART" id="SM01381">
    <property type="entry name" value="7TM_GPCR_Srsx"/>
    <property type="match status" value="1"/>
</dbReference>
<feature type="transmembrane region" description="Helical" evidence="13">
    <location>
        <begin position="141"/>
        <end position="161"/>
    </location>
</feature>
<protein>
    <recommendedName>
        <fullName evidence="14">G-protein coupled receptors family 1 profile domain-containing protein</fullName>
    </recommendedName>
</protein>
<accession>A0A9J6FPF0</accession>
<evidence type="ECO:0000256" key="7">
    <source>
        <dbReference type="ARBA" id="ARBA00023136"/>
    </source>
</evidence>
<keyword evidence="9 12" id="KW-0675">Receptor</keyword>
<keyword evidence="11 12" id="KW-0807">Transducer</keyword>
<proteinExistence type="inferred from homology"/>
<keyword evidence="3" id="KW-1003">Cell membrane</keyword>
<dbReference type="PROSITE" id="PS00237">
    <property type="entry name" value="G_PROTEIN_RECEP_F1_1"/>
    <property type="match status" value="1"/>
</dbReference>
<evidence type="ECO:0000256" key="8">
    <source>
        <dbReference type="ARBA" id="ARBA00023157"/>
    </source>
</evidence>
<organism evidence="15 16">
    <name type="scientific">Haemaphysalis longicornis</name>
    <name type="common">Bush tick</name>
    <dbReference type="NCBI Taxonomy" id="44386"/>
    <lineage>
        <taxon>Eukaryota</taxon>
        <taxon>Metazoa</taxon>
        <taxon>Ecdysozoa</taxon>
        <taxon>Arthropoda</taxon>
        <taxon>Chelicerata</taxon>
        <taxon>Arachnida</taxon>
        <taxon>Acari</taxon>
        <taxon>Parasitiformes</taxon>
        <taxon>Ixodida</taxon>
        <taxon>Ixodoidea</taxon>
        <taxon>Ixodidae</taxon>
        <taxon>Haemaphysalinae</taxon>
        <taxon>Haemaphysalis</taxon>
    </lineage>
</organism>
<evidence type="ECO:0000256" key="13">
    <source>
        <dbReference type="SAM" id="Phobius"/>
    </source>
</evidence>
<keyword evidence="4 12" id="KW-0812">Transmembrane</keyword>
<dbReference type="Proteomes" id="UP000821853">
    <property type="component" value="Unassembled WGS sequence"/>
</dbReference>
<dbReference type="GO" id="GO:0004930">
    <property type="term" value="F:G protein-coupled receptor activity"/>
    <property type="evidence" value="ECO:0007669"/>
    <property type="project" value="UniProtKB-KW"/>
</dbReference>
<dbReference type="PROSITE" id="PS50262">
    <property type="entry name" value="G_PROTEIN_RECEP_F1_2"/>
    <property type="match status" value="1"/>
</dbReference>
<feature type="transmembrane region" description="Helical" evidence="13">
    <location>
        <begin position="260"/>
        <end position="289"/>
    </location>
</feature>
<name>A0A9J6FPF0_HAELO</name>
<evidence type="ECO:0000256" key="1">
    <source>
        <dbReference type="ARBA" id="ARBA00004651"/>
    </source>
</evidence>
<evidence type="ECO:0000256" key="9">
    <source>
        <dbReference type="ARBA" id="ARBA00023170"/>
    </source>
</evidence>
<feature type="transmembrane region" description="Helical" evidence="13">
    <location>
        <begin position="101"/>
        <end position="129"/>
    </location>
</feature>
<dbReference type="PANTHER" id="PTHR45695:SF23">
    <property type="entry name" value="GALANIN-LIKE G-PROTEIN COUPLED RECEPTOR NPR-9"/>
    <property type="match status" value="1"/>
</dbReference>
<keyword evidence="7 13" id="KW-0472">Membrane</keyword>
<dbReference type="Gene3D" id="1.20.1070.10">
    <property type="entry name" value="Rhodopsin 7-helix transmembrane proteins"/>
    <property type="match status" value="1"/>
</dbReference>
<keyword evidence="8" id="KW-1015">Disulfide bond</keyword>
<feature type="transmembrane region" description="Helical" evidence="13">
    <location>
        <begin position="318"/>
        <end position="338"/>
    </location>
</feature>
<comment type="subcellular location">
    <subcellularLocation>
        <location evidence="1">Cell membrane</location>
        <topology evidence="1">Multi-pass membrane protein</topology>
    </subcellularLocation>
</comment>
<feature type="transmembrane region" description="Helical" evidence="13">
    <location>
        <begin position="358"/>
        <end position="378"/>
    </location>
</feature>
<evidence type="ECO:0000256" key="10">
    <source>
        <dbReference type="ARBA" id="ARBA00023180"/>
    </source>
</evidence>
<dbReference type="InterPro" id="IPR017452">
    <property type="entry name" value="GPCR_Rhodpsn_7TM"/>
</dbReference>
<dbReference type="FunFam" id="1.20.1070.10:FF:000255">
    <property type="entry name" value="Allatostatin A receptor"/>
    <property type="match status" value="1"/>
</dbReference>
<feature type="domain" description="G-protein coupled receptors family 1 profile" evidence="14">
    <location>
        <begin position="120"/>
        <end position="375"/>
    </location>
</feature>
<evidence type="ECO:0000259" key="14">
    <source>
        <dbReference type="PROSITE" id="PS50262"/>
    </source>
</evidence>
<dbReference type="PANTHER" id="PTHR45695">
    <property type="entry name" value="LEUCOKININ RECEPTOR-RELATED"/>
    <property type="match status" value="1"/>
</dbReference>
<keyword evidence="16" id="KW-1185">Reference proteome</keyword>
<gene>
    <name evidence="15" type="ORF">HPB48_015411</name>
</gene>
<evidence type="ECO:0000256" key="5">
    <source>
        <dbReference type="ARBA" id="ARBA00022989"/>
    </source>
</evidence>
<sequence length="440" mass="48182">MAVRTSLLSSATVEEGPAVRDVFATDGITATTPHPALALTTVLTLLTQNVVPGLASTAVCNGTGETCQGTGGINASTASSSDQQERMEYDDYGETRMVEEVLAIAVPILFGAIAVIGFFGNALVVLVVLCNPQMRSTTNILIINLAMADLLFIVFCVPFTGWDYTLNYWPFGDTWCRIVQYLVIVCAYASIYTLVLMSLDRFLAVVHPITSMSIRTERNAYLAILFTWIIILVACIPALFSHGMVFIEDTYSSCTFRVDMGYNIAAFQISFFMSSFVVPLALIFILYVLMLKRLWLGVAPGGRVSAESVRSKKRVTRLVVVVVLVFAVCWCPVHVVLVLKSVDLYGRPMNPPRIVVQIASQILAYTNSCVNPFLYAFLSENFRKSFRKVIFCYRKASGGAAGGSGSCLARARTLDDAERLERETTATCITKASKISNDIL</sequence>
<evidence type="ECO:0000256" key="2">
    <source>
        <dbReference type="ARBA" id="ARBA00010663"/>
    </source>
</evidence>
<evidence type="ECO:0000256" key="12">
    <source>
        <dbReference type="RuleBase" id="RU000688"/>
    </source>
</evidence>
<evidence type="ECO:0000313" key="16">
    <source>
        <dbReference type="Proteomes" id="UP000821853"/>
    </source>
</evidence>
<dbReference type="PRINTS" id="PR00237">
    <property type="entry name" value="GPCRRHODOPSN"/>
</dbReference>
<keyword evidence="6 12" id="KW-0297">G-protein coupled receptor</keyword>
<feature type="transmembrane region" description="Helical" evidence="13">
    <location>
        <begin position="220"/>
        <end position="240"/>
    </location>
</feature>